<dbReference type="Proteomes" id="UP001153365">
    <property type="component" value="Unassembled WGS sequence"/>
</dbReference>
<reference evidence="5" key="1">
    <citation type="submission" date="2022-06" db="EMBL/GenBank/DDBJ databases">
        <authorList>
            <consortium name="SYNGENTA / RWTH Aachen University"/>
        </authorList>
    </citation>
    <scope>NUCLEOTIDE SEQUENCE</scope>
</reference>
<dbReference type="PANTHER" id="PTHR28032">
    <property type="entry name" value="FI02826P"/>
    <property type="match status" value="1"/>
</dbReference>
<evidence type="ECO:0000256" key="3">
    <source>
        <dbReference type="RuleBase" id="RU368013"/>
    </source>
</evidence>
<protein>
    <recommendedName>
        <fullName evidence="3">Tethering factor for nuclear proteasome STS1</fullName>
    </recommendedName>
</protein>
<name>A0AAV0BJN7_PHAPC</name>
<gene>
    <name evidence="5" type="ORF">PPACK8108_LOCUS21915</name>
</gene>
<comment type="function">
    <text evidence="3">Involved in ubiquitin-mediated protein degradation. Regulatory factor in the ubiquitin/proteasome pathway that controls the turnover of proteasome substrates. Targets proteasomes to the nucleus and facilitates the degradation of nuclear proteins.</text>
</comment>
<comment type="caution">
    <text evidence="5">The sequence shown here is derived from an EMBL/GenBank/DDBJ whole genome shotgun (WGS) entry which is preliminary data.</text>
</comment>
<keyword evidence="6" id="KW-1185">Reference proteome</keyword>
<comment type="subcellular location">
    <subcellularLocation>
        <location evidence="3">Cytoplasm</location>
    </subcellularLocation>
    <subcellularLocation>
        <location evidence="3">Nucleus</location>
    </subcellularLocation>
</comment>
<dbReference type="Pfam" id="PF08559">
    <property type="entry name" value="Cut8"/>
    <property type="match status" value="1"/>
</dbReference>
<dbReference type="GO" id="GO:0070628">
    <property type="term" value="F:proteasome binding"/>
    <property type="evidence" value="ECO:0007669"/>
    <property type="project" value="TreeGrafter"/>
</dbReference>
<dbReference type="PANTHER" id="PTHR28032:SF1">
    <property type="entry name" value="FI02826P"/>
    <property type="match status" value="1"/>
</dbReference>
<proteinExistence type="inferred from homology"/>
<dbReference type="GO" id="GO:0005737">
    <property type="term" value="C:cytoplasm"/>
    <property type="evidence" value="ECO:0007669"/>
    <property type="project" value="UniProtKB-SubCell"/>
</dbReference>
<dbReference type="InterPro" id="IPR013868">
    <property type="entry name" value="Cut8/Sts1_fam"/>
</dbReference>
<keyword evidence="3" id="KW-0653">Protein transport</keyword>
<evidence type="ECO:0000256" key="1">
    <source>
        <dbReference type="ARBA" id="ARBA00006199"/>
    </source>
</evidence>
<feature type="region of interest" description="Disordered" evidence="4">
    <location>
        <begin position="86"/>
        <end position="161"/>
    </location>
</feature>
<dbReference type="GO" id="GO:0031965">
    <property type="term" value="C:nuclear membrane"/>
    <property type="evidence" value="ECO:0007669"/>
    <property type="project" value="TreeGrafter"/>
</dbReference>
<sequence length="438" mass="49779">SVLLFRSTTTHPPLPTNTNCHPHQIPFRQPAITAPLNWAFGAATSAIQNSSSSVTVASSQPSQSSSLNPTSQTHQPLISKKEFLLQQHQQQHSNLAVPSRSRKRSASEDVEEMDHEYQSNSRALSIGLPKRIRTGLGQAQAQIAEQHSSNRQSPNGPQNWAKEDEIDIGKALASLSKPELLNLIHGLMEKKPEVRPTIQSLLPTPTLETIILRLDEVESRLIQSIPNKRSNREEYVWNRVKLPLNGFVQDCLGWLKLNDQSPDPTNNENNRIHIQLSDQFNLLYRLSLSIRKVTSLLPGSDQRLNGNGDDLNRRSYDLLHSELIPRLFESWKRLVERIDRLMMSYGIILSEYLINKWFNQLDELTSKKVEVGGDEESCEDFLGLMELVRDEAKLRFGRLVGIWFNRLNFQSSTHNPNNNQPDHCHHFGFVNSIQTGFV</sequence>
<evidence type="ECO:0000256" key="2">
    <source>
        <dbReference type="ARBA" id="ARBA00023242"/>
    </source>
</evidence>
<feature type="non-terminal residue" evidence="5">
    <location>
        <position position="1"/>
    </location>
</feature>
<dbReference type="InterPro" id="IPR038422">
    <property type="entry name" value="Cut8/Sts1_sf"/>
</dbReference>
<keyword evidence="3" id="KW-0813">Transport</keyword>
<feature type="compositionally biased region" description="Polar residues" evidence="4">
    <location>
        <begin position="137"/>
        <end position="158"/>
    </location>
</feature>
<evidence type="ECO:0000313" key="6">
    <source>
        <dbReference type="Proteomes" id="UP001153365"/>
    </source>
</evidence>
<organism evidence="5 6">
    <name type="scientific">Phakopsora pachyrhizi</name>
    <name type="common">Asian soybean rust disease fungus</name>
    <dbReference type="NCBI Taxonomy" id="170000"/>
    <lineage>
        <taxon>Eukaryota</taxon>
        <taxon>Fungi</taxon>
        <taxon>Dikarya</taxon>
        <taxon>Basidiomycota</taxon>
        <taxon>Pucciniomycotina</taxon>
        <taxon>Pucciniomycetes</taxon>
        <taxon>Pucciniales</taxon>
        <taxon>Phakopsoraceae</taxon>
        <taxon>Phakopsora</taxon>
    </lineage>
</organism>
<feature type="compositionally biased region" description="Low complexity" evidence="4">
    <location>
        <begin position="56"/>
        <end position="72"/>
    </location>
</feature>
<keyword evidence="2 3" id="KW-0539">Nucleus</keyword>
<feature type="compositionally biased region" description="Low complexity" evidence="4">
    <location>
        <begin position="8"/>
        <end position="21"/>
    </location>
</feature>
<dbReference type="EMBL" id="CALTRL010005838">
    <property type="protein sequence ID" value="CAH7687176.1"/>
    <property type="molecule type" value="Genomic_DNA"/>
</dbReference>
<keyword evidence="3" id="KW-0963">Cytoplasm</keyword>
<dbReference type="Gene3D" id="1.20.58.1590">
    <property type="entry name" value="Tethering factor for nuclear proteasome Cut8/Sts1"/>
    <property type="match status" value="1"/>
</dbReference>
<evidence type="ECO:0000313" key="5">
    <source>
        <dbReference type="EMBL" id="CAH7687176.1"/>
    </source>
</evidence>
<feature type="region of interest" description="Disordered" evidence="4">
    <location>
        <begin position="1"/>
        <end position="21"/>
    </location>
</feature>
<dbReference type="GO" id="GO:0031144">
    <property type="term" value="P:proteasome localization"/>
    <property type="evidence" value="ECO:0007669"/>
    <property type="project" value="UniProtKB-UniRule"/>
</dbReference>
<feature type="region of interest" description="Disordered" evidence="4">
    <location>
        <begin position="56"/>
        <end position="75"/>
    </location>
</feature>
<accession>A0AAV0BJN7</accession>
<dbReference type="AlphaFoldDB" id="A0AAV0BJN7"/>
<evidence type="ECO:0000256" key="4">
    <source>
        <dbReference type="SAM" id="MobiDB-lite"/>
    </source>
</evidence>
<comment type="subunit">
    <text evidence="3">Binds the proteasome.</text>
</comment>
<comment type="similarity">
    <text evidence="1 3">Belongs to the cut8/STS1 family.</text>
</comment>
<dbReference type="GO" id="GO:0071630">
    <property type="term" value="P:nuclear protein quality control by the ubiquitin-proteasome system"/>
    <property type="evidence" value="ECO:0007669"/>
    <property type="project" value="UniProtKB-UniRule"/>
</dbReference>
<dbReference type="GO" id="GO:0015031">
    <property type="term" value="P:protein transport"/>
    <property type="evidence" value="ECO:0007669"/>
    <property type="project" value="UniProtKB-UniRule"/>
</dbReference>